<feature type="repeat" description="RCC1" evidence="1">
    <location>
        <begin position="202"/>
        <end position="255"/>
    </location>
</feature>
<dbReference type="OrthoDB" id="5981550at2759"/>
<dbReference type="PANTHER" id="PTHR45982">
    <property type="entry name" value="REGULATOR OF CHROMOSOME CONDENSATION"/>
    <property type="match status" value="1"/>
</dbReference>
<feature type="repeat" description="RCC1" evidence="1">
    <location>
        <begin position="149"/>
        <end position="201"/>
    </location>
</feature>
<dbReference type="PROSITE" id="PS50012">
    <property type="entry name" value="RCC1_3"/>
    <property type="match status" value="4"/>
</dbReference>
<dbReference type="InterPro" id="IPR051553">
    <property type="entry name" value="Ran_GTPase-activating"/>
</dbReference>
<dbReference type="PRINTS" id="PR00633">
    <property type="entry name" value="RCCNDNSATION"/>
</dbReference>
<keyword evidence="4" id="KW-1185">Reference proteome</keyword>
<dbReference type="Pfam" id="PF00415">
    <property type="entry name" value="RCC1"/>
    <property type="match status" value="4"/>
</dbReference>
<reference evidence="3 4" key="1">
    <citation type="submission" date="2020-04" db="EMBL/GenBank/DDBJ databases">
        <authorList>
            <person name="Alioto T."/>
            <person name="Alioto T."/>
            <person name="Gomez Garrido J."/>
        </authorList>
    </citation>
    <scope>NUCLEOTIDE SEQUENCE [LARGE SCALE GENOMIC DNA]</scope>
</reference>
<dbReference type="InterPro" id="IPR000210">
    <property type="entry name" value="BTB/POZ_dom"/>
</dbReference>
<sequence>MSKLLWKWHNFGYQKQEIRTAVVFGTEGENVIIVLKNDEVLAFGENQNGCLGAGVVGAVKELKRIENLCGQGIEGFESSWCSGKLSIFAISGSGSVFSWGDNCHGQLGLGTIQFQLFDVPTKILGCLEHKRVVQVACGYYHTLVLTSQGEVYAFGRNDNGQLGLGNAYNHLLPQRVGGLLDGQIVTSIACQSISSFALLQSGEVFSWGYNSNNGRLGFTSNSNQECSPCHVPGLDGVVISKIVCGPYFTLALSDEGKIYAWGENYDSQLGNGPTLQCLTSPTIIFAGMGRIKDIAVTMFVNHPCAAITENNQVYLWGRVNGLIFTYPMLMSFSSFDEVFAVAFPPVIYQRSQLRESNNQNKGPTIIERFRKEFDNNETADFAFIVEGKKIHNCQKKQTVEDHSYDSFYAFLKYFYTDEVDFTPELALDVYAIAHSYLVTDLMEECEKILKSGLTMQNVAAVYEKAILLGAKDLCESCFEFCKEHLTHAVNNIECDDCKSKVFLEVFRWVAS</sequence>
<feature type="domain" description="BTB" evidence="2">
    <location>
        <begin position="379"/>
        <end position="453"/>
    </location>
</feature>
<gene>
    <name evidence="3" type="ORF">CLODIP_2_CD03399</name>
</gene>
<evidence type="ECO:0000259" key="2">
    <source>
        <dbReference type="SMART" id="SM00225"/>
    </source>
</evidence>
<evidence type="ECO:0000313" key="4">
    <source>
        <dbReference type="Proteomes" id="UP000494165"/>
    </source>
</evidence>
<dbReference type="PANTHER" id="PTHR45982:SF1">
    <property type="entry name" value="REGULATOR OF CHROMOSOME CONDENSATION"/>
    <property type="match status" value="1"/>
</dbReference>
<dbReference type="InterPro" id="IPR009091">
    <property type="entry name" value="RCC1/BLIP-II"/>
</dbReference>
<dbReference type="GO" id="GO:0005737">
    <property type="term" value="C:cytoplasm"/>
    <property type="evidence" value="ECO:0007669"/>
    <property type="project" value="TreeGrafter"/>
</dbReference>
<dbReference type="GO" id="GO:0005085">
    <property type="term" value="F:guanyl-nucleotide exchange factor activity"/>
    <property type="evidence" value="ECO:0007669"/>
    <property type="project" value="TreeGrafter"/>
</dbReference>
<feature type="repeat" description="RCC1" evidence="1">
    <location>
        <begin position="256"/>
        <end position="299"/>
    </location>
</feature>
<name>A0A8S1D7Z8_9INSE</name>
<dbReference type="SMART" id="SM00225">
    <property type="entry name" value="BTB"/>
    <property type="match status" value="1"/>
</dbReference>
<dbReference type="Proteomes" id="UP000494165">
    <property type="component" value="Unassembled WGS sequence"/>
</dbReference>
<dbReference type="Gene3D" id="2.130.10.30">
    <property type="entry name" value="Regulator of chromosome condensation 1/beta-lactamase-inhibitor protein II"/>
    <property type="match status" value="1"/>
</dbReference>
<dbReference type="EMBL" id="CADEPI010000162">
    <property type="protein sequence ID" value="CAB3378357.1"/>
    <property type="molecule type" value="Genomic_DNA"/>
</dbReference>
<dbReference type="PROSITE" id="PS00626">
    <property type="entry name" value="RCC1_2"/>
    <property type="match status" value="1"/>
</dbReference>
<feature type="repeat" description="RCC1" evidence="1">
    <location>
        <begin position="94"/>
        <end position="148"/>
    </location>
</feature>
<dbReference type="SUPFAM" id="SSF54695">
    <property type="entry name" value="POZ domain"/>
    <property type="match status" value="1"/>
</dbReference>
<dbReference type="Pfam" id="PF00651">
    <property type="entry name" value="BTB"/>
    <property type="match status" value="1"/>
</dbReference>
<protein>
    <recommendedName>
        <fullName evidence="2">BTB domain-containing protein</fullName>
    </recommendedName>
</protein>
<organism evidence="3 4">
    <name type="scientific">Cloeon dipterum</name>
    <dbReference type="NCBI Taxonomy" id="197152"/>
    <lineage>
        <taxon>Eukaryota</taxon>
        <taxon>Metazoa</taxon>
        <taxon>Ecdysozoa</taxon>
        <taxon>Arthropoda</taxon>
        <taxon>Hexapoda</taxon>
        <taxon>Insecta</taxon>
        <taxon>Pterygota</taxon>
        <taxon>Palaeoptera</taxon>
        <taxon>Ephemeroptera</taxon>
        <taxon>Pisciforma</taxon>
        <taxon>Baetidae</taxon>
        <taxon>Cloeon</taxon>
    </lineage>
</organism>
<proteinExistence type="predicted"/>
<dbReference type="InterPro" id="IPR011333">
    <property type="entry name" value="SKP1/BTB/POZ_sf"/>
</dbReference>
<dbReference type="SUPFAM" id="SSF50985">
    <property type="entry name" value="RCC1/BLIP-II"/>
    <property type="match status" value="1"/>
</dbReference>
<dbReference type="InterPro" id="IPR000408">
    <property type="entry name" value="Reg_chr_condens"/>
</dbReference>
<accession>A0A8S1D7Z8</accession>
<evidence type="ECO:0000313" key="3">
    <source>
        <dbReference type="EMBL" id="CAB3378357.1"/>
    </source>
</evidence>
<evidence type="ECO:0000256" key="1">
    <source>
        <dbReference type="PROSITE-ProRule" id="PRU00235"/>
    </source>
</evidence>
<dbReference type="AlphaFoldDB" id="A0A8S1D7Z8"/>
<comment type="caution">
    <text evidence="3">The sequence shown here is derived from an EMBL/GenBank/DDBJ whole genome shotgun (WGS) entry which is preliminary data.</text>
</comment>
<dbReference type="Gene3D" id="3.30.710.10">
    <property type="entry name" value="Potassium Channel Kv1.1, Chain A"/>
    <property type="match status" value="1"/>
</dbReference>